<evidence type="ECO:0000256" key="3">
    <source>
        <dbReference type="ARBA" id="ARBA00023002"/>
    </source>
</evidence>
<dbReference type="CDD" id="cd03463">
    <property type="entry name" value="3_4-PCD_alpha"/>
    <property type="match status" value="1"/>
</dbReference>
<evidence type="ECO:0000313" key="6">
    <source>
        <dbReference type="Proteomes" id="UP001460888"/>
    </source>
</evidence>
<dbReference type="RefSeq" id="WP_353111073.1">
    <property type="nucleotide sequence ID" value="NZ_APND01000003.1"/>
</dbReference>
<protein>
    <submittedName>
        <fullName evidence="5">Protocatechuate 3,4-dioxygenase subunit alpha</fullName>
    </submittedName>
</protein>
<name>A0ABV2B118_9GAMM</name>
<gene>
    <name evidence="5" type="ORF">SADO_09914</name>
</gene>
<keyword evidence="6" id="KW-1185">Reference proteome</keyword>
<dbReference type="InterPro" id="IPR015889">
    <property type="entry name" value="Intradiol_dOase_core"/>
</dbReference>
<dbReference type="NCBIfam" id="TIGR02423">
    <property type="entry name" value="protocat_alph"/>
    <property type="match status" value="1"/>
</dbReference>
<evidence type="ECO:0000313" key="5">
    <source>
        <dbReference type="EMBL" id="MES1929563.1"/>
    </source>
</evidence>
<evidence type="ECO:0000256" key="1">
    <source>
        <dbReference type="ARBA" id="ARBA00007825"/>
    </source>
</evidence>
<dbReference type="InterPro" id="IPR050770">
    <property type="entry name" value="Intradiol_RC_Dioxygenase"/>
</dbReference>
<accession>A0ABV2B118</accession>
<dbReference type="PANTHER" id="PTHR33711">
    <property type="entry name" value="DIOXYGENASE, PUTATIVE (AFU_ORTHOLOGUE AFUA_2G02910)-RELATED"/>
    <property type="match status" value="1"/>
</dbReference>
<organism evidence="5 6">
    <name type="scientific">Salinisphaera dokdonensis CL-ES53</name>
    <dbReference type="NCBI Taxonomy" id="1304272"/>
    <lineage>
        <taxon>Bacteria</taxon>
        <taxon>Pseudomonadati</taxon>
        <taxon>Pseudomonadota</taxon>
        <taxon>Gammaproteobacteria</taxon>
        <taxon>Salinisphaerales</taxon>
        <taxon>Salinisphaeraceae</taxon>
        <taxon>Salinisphaera</taxon>
    </lineage>
</organism>
<evidence type="ECO:0000259" key="4">
    <source>
        <dbReference type="Pfam" id="PF00775"/>
    </source>
</evidence>
<dbReference type="InterPro" id="IPR012786">
    <property type="entry name" value="Protocat_dOase_a"/>
</dbReference>
<evidence type="ECO:0000256" key="2">
    <source>
        <dbReference type="ARBA" id="ARBA00022964"/>
    </source>
</evidence>
<dbReference type="Gene3D" id="2.60.130.10">
    <property type="entry name" value="Aromatic compound dioxygenase"/>
    <property type="match status" value="1"/>
</dbReference>
<proteinExistence type="inferred from homology"/>
<dbReference type="Proteomes" id="UP001460888">
    <property type="component" value="Unassembled WGS sequence"/>
</dbReference>
<dbReference type="EMBL" id="APND01000003">
    <property type="protein sequence ID" value="MES1929563.1"/>
    <property type="molecule type" value="Genomic_DNA"/>
</dbReference>
<sequence length="207" mass="22873">MTQPTRDGQLRYPESPSQTAGPYVHIGLALEVAGLPPRDVEIGPEIATRDAEGEQIEIVGTVIDGNGDVVEDILIEAWQADANGVYQTDYRADRAFRGFGRSAPGEHDAGELALHTIKPGRVAHPNGQPMAPHINLMLFARGINIHLHTRLYFDDEAEANAACPFLARVPPTRRDTLIAARENNDGVPRYRFEIHLQGPRETVFFDF</sequence>
<dbReference type="PANTHER" id="PTHR33711:SF9">
    <property type="entry name" value="PROTOCATECHUATE 3,4-DIOXYGENASE ALPHA CHAIN"/>
    <property type="match status" value="1"/>
</dbReference>
<dbReference type="InterPro" id="IPR000627">
    <property type="entry name" value="Intradiol_dOase_C"/>
</dbReference>
<comment type="caution">
    <text evidence="5">The sequence shown here is derived from an EMBL/GenBank/DDBJ whole genome shotgun (WGS) entry which is preliminary data.</text>
</comment>
<comment type="similarity">
    <text evidence="1">Belongs to the intradiol ring-cleavage dioxygenase family.</text>
</comment>
<reference evidence="5 6" key="1">
    <citation type="submission" date="2013-03" db="EMBL/GenBank/DDBJ databases">
        <title>Salinisphaera dokdonensis CL-ES53 Genome Sequencing.</title>
        <authorList>
            <person name="Li C."/>
            <person name="Lai Q."/>
            <person name="Shao Z."/>
        </authorList>
    </citation>
    <scope>NUCLEOTIDE SEQUENCE [LARGE SCALE GENOMIC DNA]</scope>
    <source>
        <strain evidence="5 6">CL-ES53</strain>
    </source>
</reference>
<keyword evidence="3" id="KW-0560">Oxidoreductase</keyword>
<dbReference type="SUPFAM" id="SSF49482">
    <property type="entry name" value="Aromatic compound dioxygenase"/>
    <property type="match status" value="1"/>
</dbReference>
<dbReference type="Pfam" id="PF00775">
    <property type="entry name" value="Dioxygenase_C"/>
    <property type="match status" value="1"/>
</dbReference>
<keyword evidence="2" id="KW-0223">Dioxygenase</keyword>
<feature type="domain" description="Intradiol ring-cleavage dioxygenases" evidence="4">
    <location>
        <begin position="50"/>
        <end position="198"/>
    </location>
</feature>